<comment type="caution">
    <text evidence="13">The sequence shown here is derived from an EMBL/GenBank/DDBJ whole genome shotgun (WGS) entry which is preliminary data.</text>
</comment>
<dbReference type="Pfam" id="PF02881">
    <property type="entry name" value="SRP54_N"/>
    <property type="match status" value="1"/>
</dbReference>
<dbReference type="FunFam" id="1.20.120.140:FF:000009">
    <property type="entry name" value="Signal sequence receptor alpha subunit"/>
    <property type="match status" value="1"/>
</dbReference>
<evidence type="ECO:0000256" key="2">
    <source>
        <dbReference type="ARBA" id="ARBA00008531"/>
    </source>
</evidence>
<dbReference type="CDD" id="cd14826">
    <property type="entry name" value="SR_alpha_SRX"/>
    <property type="match status" value="1"/>
</dbReference>
<feature type="domain" description="SRP54-type proteins GTP-binding" evidence="12">
    <location>
        <begin position="567"/>
        <end position="580"/>
    </location>
</feature>
<dbReference type="Proteomes" id="UP000761534">
    <property type="component" value="Unassembled WGS sequence"/>
</dbReference>
<dbReference type="GO" id="GO:0006614">
    <property type="term" value="P:SRP-dependent cotranslational protein targeting to membrane"/>
    <property type="evidence" value="ECO:0007669"/>
    <property type="project" value="InterPro"/>
</dbReference>
<evidence type="ECO:0000256" key="4">
    <source>
        <dbReference type="ARBA" id="ARBA00022741"/>
    </source>
</evidence>
<feature type="compositionally biased region" description="Acidic residues" evidence="11">
    <location>
        <begin position="208"/>
        <end position="217"/>
    </location>
</feature>
<comment type="subunit">
    <text evidence="3">Heterodimer of an alpha and a beta chain.</text>
</comment>
<organism evidence="13 14">
    <name type="scientific">Trichomonascus ciferrii</name>
    <dbReference type="NCBI Taxonomy" id="44093"/>
    <lineage>
        <taxon>Eukaryota</taxon>
        <taxon>Fungi</taxon>
        <taxon>Dikarya</taxon>
        <taxon>Ascomycota</taxon>
        <taxon>Saccharomycotina</taxon>
        <taxon>Dipodascomycetes</taxon>
        <taxon>Dipodascales</taxon>
        <taxon>Trichomonascaceae</taxon>
        <taxon>Trichomonascus</taxon>
        <taxon>Trichomonascus ciferrii complex</taxon>
    </lineage>
</organism>
<dbReference type="SMART" id="SM00963">
    <property type="entry name" value="SRP54_N"/>
    <property type="match status" value="1"/>
</dbReference>
<keyword evidence="6" id="KW-0342">GTP-binding</keyword>
<evidence type="ECO:0000256" key="8">
    <source>
        <dbReference type="ARBA" id="ARBA00023170"/>
    </source>
</evidence>
<gene>
    <name evidence="13" type="ORF">TRICI_006185</name>
</gene>
<dbReference type="SUPFAM" id="SSF52540">
    <property type="entry name" value="P-loop containing nucleoside triphosphate hydrolases"/>
    <property type="match status" value="1"/>
</dbReference>
<dbReference type="Gene3D" id="1.20.120.140">
    <property type="entry name" value="Signal recognition particle SRP54, nucleotide-binding domain"/>
    <property type="match status" value="1"/>
</dbReference>
<evidence type="ECO:0000313" key="13">
    <source>
        <dbReference type="EMBL" id="KAA8900627.1"/>
    </source>
</evidence>
<dbReference type="PROSITE" id="PS00300">
    <property type="entry name" value="SRP54"/>
    <property type="match status" value="1"/>
</dbReference>
<accession>A0A642UKA3</accession>
<feature type="compositionally biased region" description="Basic residues" evidence="11">
    <location>
        <begin position="171"/>
        <end position="181"/>
    </location>
</feature>
<evidence type="ECO:0000259" key="12">
    <source>
        <dbReference type="PROSITE" id="PS00300"/>
    </source>
</evidence>
<dbReference type="InterPro" id="IPR013822">
    <property type="entry name" value="Signal_recog_particl_SRP54_hlx"/>
</dbReference>
<dbReference type="Gene3D" id="3.30.450.60">
    <property type="match status" value="1"/>
</dbReference>
<dbReference type="PANTHER" id="PTHR43134">
    <property type="entry name" value="SIGNAL RECOGNITION PARTICLE RECEPTOR SUBUNIT ALPHA"/>
    <property type="match status" value="1"/>
</dbReference>
<keyword evidence="5" id="KW-0256">Endoplasmic reticulum</keyword>
<feature type="region of interest" description="Disordered" evidence="11">
    <location>
        <begin position="130"/>
        <end position="232"/>
    </location>
</feature>
<dbReference type="CDD" id="cd17876">
    <property type="entry name" value="SRalpha_C"/>
    <property type="match status" value="1"/>
</dbReference>
<dbReference type="SUPFAM" id="SSF64356">
    <property type="entry name" value="SNARE-like"/>
    <property type="match status" value="1"/>
</dbReference>
<keyword evidence="14" id="KW-1185">Reference proteome</keyword>
<evidence type="ECO:0000256" key="6">
    <source>
        <dbReference type="ARBA" id="ARBA00023134"/>
    </source>
</evidence>
<evidence type="ECO:0000256" key="1">
    <source>
        <dbReference type="ARBA" id="ARBA00004397"/>
    </source>
</evidence>
<evidence type="ECO:0000256" key="10">
    <source>
        <dbReference type="ARBA" id="ARBA00081194"/>
    </source>
</evidence>
<keyword evidence="4" id="KW-0547">Nucleotide-binding</keyword>
<evidence type="ECO:0000256" key="5">
    <source>
        <dbReference type="ARBA" id="ARBA00022824"/>
    </source>
</evidence>
<keyword evidence="7" id="KW-0472">Membrane</keyword>
<dbReference type="GO" id="GO:0005047">
    <property type="term" value="F:signal recognition particle binding"/>
    <property type="evidence" value="ECO:0007669"/>
    <property type="project" value="InterPro"/>
</dbReference>
<dbReference type="InterPro" id="IPR042101">
    <property type="entry name" value="SRP54_N_sf"/>
</dbReference>
<dbReference type="PANTHER" id="PTHR43134:SF1">
    <property type="entry name" value="SIGNAL RECOGNITION PARTICLE RECEPTOR SUBUNIT ALPHA"/>
    <property type="match status" value="1"/>
</dbReference>
<protein>
    <recommendedName>
        <fullName evidence="9">Signal recognition particle receptor subunit alpha homolog</fullName>
    </recommendedName>
    <alternativeName>
        <fullName evidence="10">Docking protein alpha</fullName>
    </alternativeName>
</protein>
<comment type="subcellular location">
    <subcellularLocation>
        <location evidence="1">Endoplasmic reticulum membrane</location>
        <topology evidence="1">Peripheral membrane protein</topology>
        <orientation evidence="1">Cytoplasmic side</orientation>
    </subcellularLocation>
</comment>
<dbReference type="InterPro" id="IPR000897">
    <property type="entry name" value="SRP54_GTPase_dom"/>
</dbReference>
<dbReference type="GO" id="GO:0005525">
    <property type="term" value="F:GTP binding"/>
    <property type="evidence" value="ECO:0007669"/>
    <property type="project" value="UniProtKB-KW"/>
</dbReference>
<dbReference type="VEuPathDB" id="FungiDB:TRICI_006185"/>
<dbReference type="GO" id="GO:0003924">
    <property type="term" value="F:GTPase activity"/>
    <property type="evidence" value="ECO:0007669"/>
    <property type="project" value="InterPro"/>
</dbReference>
<dbReference type="GO" id="GO:0006886">
    <property type="term" value="P:intracellular protein transport"/>
    <property type="evidence" value="ECO:0007669"/>
    <property type="project" value="InterPro"/>
</dbReference>
<name>A0A642UKA3_9ASCO</name>
<dbReference type="AlphaFoldDB" id="A0A642UKA3"/>
<dbReference type="Pfam" id="PF04086">
    <property type="entry name" value="SRP-alpha_N"/>
    <property type="match status" value="1"/>
</dbReference>
<dbReference type="GO" id="GO:0005785">
    <property type="term" value="C:signal recognition particle receptor complex"/>
    <property type="evidence" value="ECO:0007669"/>
    <property type="project" value="InterPro"/>
</dbReference>
<dbReference type="Pfam" id="PF00448">
    <property type="entry name" value="SRP54"/>
    <property type="match status" value="1"/>
</dbReference>
<evidence type="ECO:0000256" key="7">
    <source>
        <dbReference type="ARBA" id="ARBA00023136"/>
    </source>
</evidence>
<dbReference type="SMART" id="SM00962">
    <property type="entry name" value="SRP54"/>
    <property type="match status" value="1"/>
</dbReference>
<dbReference type="SMART" id="SM00382">
    <property type="entry name" value="AAA"/>
    <property type="match status" value="1"/>
</dbReference>
<dbReference type="OrthoDB" id="1727884at2759"/>
<dbReference type="EMBL" id="SWFS01000497">
    <property type="protein sequence ID" value="KAA8900627.1"/>
    <property type="molecule type" value="Genomic_DNA"/>
</dbReference>
<feature type="compositionally biased region" description="Basic and acidic residues" evidence="11">
    <location>
        <begin position="137"/>
        <end position="146"/>
    </location>
</feature>
<dbReference type="Gene3D" id="3.40.50.300">
    <property type="entry name" value="P-loop containing nucleotide triphosphate hydrolases"/>
    <property type="match status" value="1"/>
</dbReference>
<sequence>MIDLISVFSTGGIVLWQKKYQGAVPENVVNLLIREVFIENRAKDRDIFHKDNYTVKYLVSNDYGLVFVVVYQSIIHLSYSDEFLSNFNTIFLALLGDQIKINIQQGAPIDDGLDFERLTTMIDVRLEELENSTSSKKVNDEQSKSEAEEEDTGVGSATAVETQETKPDTHRRVRRSGRNKGKNSPADSGAEDAKKKTKKKMRRWGDDGAAEDDDENVVLDYSGGKNDDTSSSYAAADEMVGDIDRWGQSNKKGEFLLNDLSTEMKGILNSSTTNNKNANSSENRAFGFLRNIVGGKTLSQEDLQKALTAMREHLLKKNVASEVADHLCSTVDKSLVGSKTQSWTSVEATVKSSMTEALRRILTPNTSLDLLHEVEASHKHGGRPYVISVVGVNGVGKSTNLSKLAFWLLQNKYKVLIAACDTFRSGAVEQLKVHVRRLQELTTRLGSGQVEIFDQGYGKDAAVIAQKAIDHGQRGGFDVVLIDTAGRRHNDERLMSSLEKFGKLAQPNKIIMVGEALVGTDSVKQAQNFNAAFGPTRNLDFFLISKCDTVGDMIGSMVNMTYSTGIPVLFVGIGQNYTDLRNLSVDWAVNLLMS</sequence>
<dbReference type="SUPFAM" id="SSF47364">
    <property type="entry name" value="Domain of the SRP/SRP receptor G-proteins"/>
    <property type="match status" value="1"/>
</dbReference>
<dbReference type="InterPro" id="IPR007222">
    <property type="entry name" value="Sig_recog_particle_rcpt_asu_N"/>
</dbReference>
<evidence type="ECO:0000256" key="3">
    <source>
        <dbReference type="ARBA" id="ARBA00011870"/>
    </source>
</evidence>
<proteinExistence type="inferred from homology"/>
<dbReference type="InterPro" id="IPR011012">
    <property type="entry name" value="Longin-like_dom_sf"/>
</dbReference>
<dbReference type="InterPro" id="IPR003593">
    <property type="entry name" value="AAA+_ATPase"/>
</dbReference>
<dbReference type="FunFam" id="3.40.50.300:FF:000566">
    <property type="entry name" value="Signal recognition particle receptor subunit alpha"/>
    <property type="match status" value="1"/>
</dbReference>
<keyword evidence="8" id="KW-0675">Receptor</keyword>
<evidence type="ECO:0000256" key="11">
    <source>
        <dbReference type="SAM" id="MobiDB-lite"/>
    </source>
</evidence>
<evidence type="ECO:0000313" key="14">
    <source>
        <dbReference type="Proteomes" id="UP000761534"/>
    </source>
</evidence>
<dbReference type="InterPro" id="IPR027417">
    <property type="entry name" value="P-loop_NTPase"/>
</dbReference>
<comment type="similarity">
    <text evidence="2">Belongs to the GTP-binding SRP family.</text>
</comment>
<evidence type="ECO:0000256" key="9">
    <source>
        <dbReference type="ARBA" id="ARBA00071429"/>
    </source>
</evidence>
<dbReference type="InterPro" id="IPR036225">
    <property type="entry name" value="SRP/SRP_N"/>
</dbReference>
<reference evidence="13" key="1">
    <citation type="journal article" date="2019" name="G3 (Bethesda)">
        <title>Genome Assemblies of Two Rare Opportunistic Yeast Pathogens: Diutina rugosa (syn. Candida rugosa) and Trichomonascus ciferrii (syn. Candida ciferrii).</title>
        <authorList>
            <person name="Mixao V."/>
            <person name="Saus E."/>
            <person name="Hansen A.P."/>
            <person name="Lass-Florl C."/>
            <person name="Gabaldon T."/>
        </authorList>
    </citation>
    <scope>NUCLEOTIDE SEQUENCE</scope>
    <source>
        <strain evidence="13">CBS 4856</strain>
    </source>
</reference>